<feature type="region of interest" description="Disordered" evidence="1">
    <location>
        <begin position="1"/>
        <end position="68"/>
    </location>
</feature>
<dbReference type="AlphaFoldDB" id="A0A0A9EKN9"/>
<reference evidence="2" key="1">
    <citation type="submission" date="2014-09" db="EMBL/GenBank/DDBJ databases">
        <authorList>
            <person name="Magalhaes I.L.F."/>
            <person name="Oliveira U."/>
            <person name="Santos F.R."/>
            <person name="Vidigal T.H.D.A."/>
            <person name="Brescovit A.D."/>
            <person name="Santos A.J."/>
        </authorList>
    </citation>
    <scope>NUCLEOTIDE SEQUENCE</scope>
    <source>
        <tissue evidence="2">Shoot tissue taken approximately 20 cm above the soil surface</tissue>
    </source>
</reference>
<evidence type="ECO:0000313" key="2">
    <source>
        <dbReference type="EMBL" id="JAD98445.1"/>
    </source>
</evidence>
<organism evidence="2">
    <name type="scientific">Arundo donax</name>
    <name type="common">Giant reed</name>
    <name type="synonym">Donax arundinaceus</name>
    <dbReference type="NCBI Taxonomy" id="35708"/>
    <lineage>
        <taxon>Eukaryota</taxon>
        <taxon>Viridiplantae</taxon>
        <taxon>Streptophyta</taxon>
        <taxon>Embryophyta</taxon>
        <taxon>Tracheophyta</taxon>
        <taxon>Spermatophyta</taxon>
        <taxon>Magnoliopsida</taxon>
        <taxon>Liliopsida</taxon>
        <taxon>Poales</taxon>
        <taxon>Poaceae</taxon>
        <taxon>PACMAD clade</taxon>
        <taxon>Arundinoideae</taxon>
        <taxon>Arundineae</taxon>
        <taxon>Arundo</taxon>
    </lineage>
</organism>
<sequence length="68" mass="7638">MTRSLIGQGKHLQQPSPHNTIVPTTGTQTWGTPRSPQHKNSFTYFSHPNSHHDTSGNQPSHHDHHRAV</sequence>
<proteinExistence type="predicted"/>
<protein>
    <submittedName>
        <fullName evidence="2">Uncharacterized protein</fullName>
    </submittedName>
</protein>
<name>A0A0A9EKN9_ARUDO</name>
<reference evidence="2" key="2">
    <citation type="journal article" date="2015" name="Data Brief">
        <title>Shoot transcriptome of the giant reed, Arundo donax.</title>
        <authorList>
            <person name="Barrero R.A."/>
            <person name="Guerrero F.D."/>
            <person name="Moolhuijzen P."/>
            <person name="Goolsby J.A."/>
            <person name="Tidwell J."/>
            <person name="Bellgard S.E."/>
            <person name="Bellgard M.I."/>
        </authorList>
    </citation>
    <scope>NUCLEOTIDE SEQUENCE</scope>
    <source>
        <tissue evidence="2">Shoot tissue taken approximately 20 cm above the soil surface</tissue>
    </source>
</reference>
<dbReference type="EMBL" id="GBRH01199450">
    <property type="protein sequence ID" value="JAD98445.1"/>
    <property type="molecule type" value="Transcribed_RNA"/>
</dbReference>
<accession>A0A0A9EKN9</accession>
<feature type="compositionally biased region" description="Polar residues" evidence="1">
    <location>
        <begin position="1"/>
        <end position="48"/>
    </location>
</feature>
<evidence type="ECO:0000256" key="1">
    <source>
        <dbReference type="SAM" id="MobiDB-lite"/>
    </source>
</evidence>